<feature type="transmembrane region" description="Helical" evidence="4">
    <location>
        <begin position="364"/>
        <end position="381"/>
    </location>
</feature>
<dbReference type="Pfam" id="PF01595">
    <property type="entry name" value="CNNM"/>
    <property type="match status" value="1"/>
</dbReference>
<evidence type="ECO:0000259" key="6">
    <source>
        <dbReference type="PROSITE" id="PS51846"/>
    </source>
</evidence>
<evidence type="ECO:0000256" key="3">
    <source>
        <dbReference type="SAM" id="MobiDB-lite"/>
    </source>
</evidence>
<evidence type="ECO:0000259" key="5">
    <source>
        <dbReference type="PROSITE" id="PS51371"/>
    </source>
</evidence>
<feature type="region of interest" description="Disordered" evidence="3">
    <location>
        <begin position="778"/>
        <end position="813"/>
    </location>
</feature>
<dbReference type="Proteomes" id="UP000078348">
    <property type="component" value="Unassembled WGS sequence"/>
</dbReference>
<protein>
    <submittedName>
        <fullName evidence="7">Metal transporter CNNM2-like protein</fullName>
    </submittedName>
</protein>
<dbReference type="InterPro" id="IPR000644">
    <property type="entry name" value="CBS_dom"/>
</dbReference>
<gene>
    <name evidence="7" type="ORF">AV274_6071</name>
</gene>
<feature type="transmembrane region" description="Helical" evidence="4">
    <location>
        <begin position="20"/>
        <end position="38"/>
    </location>
</feature>
<dbReference type="PANTHER" id="PTHR12064:SF94">
    <property type="entry name" value="UNEXTENDED PROTEIN"/>
    <property type="match status" value="1"/>
</dbReference>
<sequence>MKLLQNVEETNLSMANLFRIATTVSVIVVSILALAGYANPLSLKPAADTAASPTLMMNLTYPNTDSIDISASLDQDGYFSCVATEVSEPVPEEKDFVTKVNMVANTPAYFSVPGLESDHAYKVYCLAYNKFDVVMTNTIESTMKTATTASTDEAPVLVIGRIDPTVDSAVATLLSTLSGNVYCITGEASTVPSRLEIKEKSSPIPIASYNYATYSISGLTASTKYALYCTSETNKGVPMLSAVDKVGQEFTTEEKPESLLFLILRIVAALFCLCMSGLFSGLNLGLMGLDLISLQMISETNIQEIAGDSADPEEVKQIEHDKMCATKILPIRRKGNLLLCTLLIGNVMVNSLISILTADMTSGTVGFILSTIFITAFGEIIPQAYGSRHGLDMGAMSIGVVKVIIGILWIICKPVSMLLDWCLGDELGNIYNRYQLYTMFELYKDHSDFKKDTISTMQGALVMDTKNVGEFVHAIDNVFMLSDTAVLDYVTCMDIFRQGYSRIPVYHNDRQNIVGVLYVKELIMIDPNQSVTVESLLKLFPRSVLVINAKRTLSDAIKDMVQSHTELAFVSKTIEKANQDNTLELVGIVTLEDLIKAVMRLNLVDETPMESRDASEALSNVFSHVVLNHMDPTTMDIISHFIAQSFSRLGYYLPQDVIHSLITKGAIKQMTVNDPALYEVNKSCDFMTVVLQGVFTMVVGEDKMTTEKPVFSVVNAPAVIEDYFVSPVSLELHERPIVDMLTNQTTGFNTEGFVLIITKANADEVGVKSRIIQLKQNPNEGLKGESEHSVMLPLEIEPAKEEPAKEETAKESV</sequence>
<feature type="compositionally biased region" description="Basic and acidic residues" evidence="3">
    <location>
        <begin position="797"/>
        <end position="813"/>
    </location>
</feature>
<organism evidence="7 8">
    <name type="scientific">Blastocystis sp. subtype 1 (strain ATCC 50177 / NandII)</name>
    <dbReference type="NCBI Taxonomy" id="478820"/>
    <lineage>
        <taxon>Eukaryota</taxon>
        <taxon>Sar</taxon>
        <taxon>Stramenopiles</taxon>
        <taxon>Bigyra</taxon>
        <taxon>Opalozoa</taxon>
        <taxon>Opalinata</taxon>
        <taxon>Blastocystidae</taxon>
        <taxon>Blastocystis</taxon>
    </lineage>
</organism>
<dbReference type="SUPFAM" id="SSF54631">
    <property type="entry name" value="CBS-domain pair"/>
    <property type="match status" value="1"/>
</dbReference>
<evidence type="ECO:0000256" key="1">
    <source>
        <dbReference type="PROSITE-ProRule" id="PRU00703"/>
    </source>
</evidence>
<feature type="domain" description="CBS" evidence="5">
    <location>
        <begin position="539"/>
        <end position="606"/>
    </location>
</feature>
<dbReference type="InterPro" id="IPR045095">
    <property type="entry name" value="ACDP"/>
</dbReference>
<accession>A0A196S5A7</accession>
<dbReference type="InterPro" id="IPR002550">
    <property type="entry name" value="CNNM"/>
</dbReference>
<dbReference type="InterPro" id="IPR046342">
    <property type="entry name" value="CBS_dom_sf"/>
</dbReference>
<feature type="transmembrane region" description="Helical" evidence="4">
    <location>
        <begin position="393"/>
        <end position="411"/>
    </location>
</feature>
<feature type="domain" description="CNNM transmembrane" evidence="6">
    <location>
        <begin position="258"/>
        <end position="453"/>
    </location>
</feature>
<dbReference type="PANTHER" id="PTHR12064">
    <property type="entry name" value="METAL TRANSPORTER CNNM"/>
    <property type="match status" value="1"/>
</dbReference>
<dbReference type="AlphaFoldDB" id="A0A196S5A7"/>
<keyword evidence="2 4" id="KW-0472">Membrane</keyword>
<evidence type="ECO:0000256" key="4">
    <source>
        <dbReference type="SAM" id="Phobius"/>
    </source>
</evidence>
<dbReference type="EMBL" id="LXWW01000556">
    <property type="protein sequence ID" value="OAO12268.1"/>
    <property type="molecule type" value="Genomic_DNA"/>
</dbReference>
<feature type="transmembrane region" description="Helical" evidence="4">
    <location>
        <begin position="259"/>
        <end position="286"/>
    </location>
</feature>
<dbReference type="OrthoDB" id="5353557at2759"/>
<keyword evidence="2 4" id="KW-0812">Transmembrane</keyword>
<dbReference type="PROSITE" id="PS51846">
    <property type="entry name" value="CNNM"/>
    <property type="match status" value="1"/>
</dbReference>
<dbReference type="GO" id="GO:0016020">
    <property type="term" value="C:membrane"/>
    <property type="evidence" value="ECO:0007669"/>
    <property type="project" value="UniProtKB-UniRule"/>
</dbReference>
<dbReference type="STRING" id="478820.A0A196S5A7"/>
<dbReference type="PROSITE" id="PS51371">
    <property type="entry name" value="CBS"/>
    <property type="match status" value="1"/>
</dbReference>
<keyword evidence="1" id="KW-0129">CBS domain</keyword>
<comment type="caution">
    <text evidence="7">The sequence shown here is derived from an EMBL/GenBank/DDBJ whole genome shotgun (WGS) entry which is preliminary data.</text>
</comment>
<proteinExistence type="predicted"/>
<feature type="transmembrane region" description="Helical" evidence="4">
    <location>
        <begin position="337"/>
        <end position="358"/>
    </location>
</feature>
<evidence type="ECO:0000256" key="2">
    <source>
        <dbReference type="PROSITE-ProRule" id="PRU01193"/>
    </source>
</evidence>
<keyword evidence="8" id="KW-1185">Reference proteome</keyword>
<reference evidence="7 8" key="1">
    <citation type="submission" date="2016-05" db="EMBL/GenBank/DDBJ databases">
        <title>Nuclear genome of Blastocystis sp. subtype 1 NandII.</title>
        <authorList>
            <person name="Gentekaki E."/>
            <person name="Curtis B."/>
            <person name="Stairs C."/>
            <person name="Eme L."/>
            <person name="Herman E."/>
            <person name="Klimes V."/>
            <person name="Arias M.C."/>
            <person name="Elias M."/>
            <person name="Hilliou F."/>
            <person name="Klute M."/>
            <person name="Malik S.-B."/>
            <person name="Pightling A."/>
            <person name="Rachubinski R."/>
            <person name="Salas D."/>
            <person name="Schlacht A."/>
            <person name="Suga H."/>
            <person name="Archibald J."/>
            <person name="Ball S.G."/>
            <person name="Clark G."/>
            <person name="Dacks J."/>
            <person name="Van Der Giezen M."/>
            <person name="Tsaousis A."/>
            <person name="Roger A."/>
        </authorList>
    </citation>
    <scope>NUCLEOTIDE SEQUENCE [LARGE SCALE GENOMIC DNA]</scope>
    <source>
        <strain evidence="8">ATCC 50177 / NandII</strain>
    </source>
</reference>
<name>A0A196S5A7_BLAHN</name>
<dbReference type="GO" id="GO:0010960">
    <property type="term" value="P:magnesium ion homeostasis"/>
    <property type="evidence" value="ECO:0007669"/>
    <property type="project" value="InterPro"/>
</dbReference>
<evidence type="ECO:0000313" key="8">
    <source>
        <dbReference type="Proteomes" id="UP000078348"/>
    </source>
</evidence>
<dbReference type="Gene3D" id="3.10.580.10">
    <property type="entry name" value="CBS-domain"/>
    <property type="match status" value="1"/>
</dbReference>
<keyword evidence="2 4" id="KW-1133">Transmembrane helix</keyword>
<dbReference type="Pfam" id="PF00571">
    <property type="entry name" value="CBS"/>
    <property type="match status" value="1"/>
</dbReference>
<evidence type="ECO:0000313" key="7">
    <source>
        <dbReference type="EMBL" id="OAO12268.1"/>
    </source>
</evidence>